<dbReference type="CDD" id="cd02893">
    <property type="entry name" value="FTase"/>
    <property type="match status" value="1"/>
</dbReference>
<dbReference type="AlphaFoldDB" id="G8YHC2"/>
<dbReference type="EMBL" id="FO082052">
    <property type="protein sequence ID" value="CCE80824.1"/>
    <property type="molecule type" value="Genomic_DNA"/>
</dbReference>
<dbReference type="STRING" id="559304.G8YHC2"/>
<dbReference type="Proteomes" id="UP000005222">
    <property type="component" value="Chromosome G"/>
</dbReference>
<evidence type="ECO:0000256" key="1">
    <source>
        <dbReference type="ARBA" id="ARBA00010497"/>
    </source>
</evidence>
<dbReference type="FunCoup" id="G8YHC2">
    <property type="interactions" value="1162"/>
</dbReference>
<evidence type="ECO:0000256" key="8">
    <source>
        <dbReference type="ARBA" id="ARBA00022833"/>
    </source>
</evidence>
<evidence type="ECO:0000313" key="13">
    <source>
        <dbReference type="Proteomes" id="UP000005222"/>
    </source>
</evidence>
<protein>
    <recommendedName>
        <fullName evidence="3 9">Protein farnesyltransferase subunit beta</fullName>
        <shortName evidence="9">FTase-beta</shortName>
        <ecNumber evidence="2 9">2.5.1.58</ecNumber>
    </recommendedName>
</protein>
<evidence type="ECO:0000256" key="3">
    <source>
        <dbReference type="ARBA" id="ARBA00015798"/>
    </source>
</evidence>
<dbReference type="GO" id="GO:0004660">
    <property type="term" value="F:protein farnesyltransferase activity"/>
    <property type="evidence" value="ECO:0007669"/>
    <property type="project" value="UniProtKB-UniRule"/>
</dbReference>
<dbReference type="InterPro" id="IPR045089">
    <property type="entry name" value="PGGT1B-like"/>
</dbReference>
<dbReference type="eggNOG" id="KOG0365">
    <property type="taxonomic scope" value="Eukaryota"/>
</dbReference>
<gene>
    <name evidence="12" type="primary">Piso0_003156</name>
    <name evidence="11" type="ORF">GNLVRS01_PISO0G06122g</name>
    <name evidence="12" type="ORF">GNLVRS01_PISO0H06123g</name>
</gene>
<evidence type="ECO:0000313" key="11">
    <source>
        <dbReference type="EMBL" id="CCE80059.1"/>
    </source>
</evidence>
<keyword evidence="7" id="KW-0677">Repeat</keyword>
<name>G8YHC2_PICSO</name>
<organism evidence="12 13">
    <name type="scientific">Pichia sorbitophila (strain ATCC MYA-4447 / BCRC 22081 / CBS 7064 / NBRC 10061 / NRRL Y-12695)</name>
    <name type="common">Hybrid yeast</name>
    <dbReference type="NCBI Taxonomy" id="559304"/>
    <lineage>
        <taxon>Eukaryota</taxon>
        <taxon>Fungi</taxon>
        <taxon>Dikarya</taxon>
        <taxon>Ascomycota</taxon>
        <taxon>Saccharomycotina</taxon>
        <taxon>Pichiomycetes</taxon>
        <taxon>Debaryomycetaceae</taxon>
        <taxon>Millerozyma</taxon>
    </lineage>
</organism>
<dbReference type="Proteomes" id="UP000005222">
    <property type="component" value="Chromosome H"/>
</dbReference>
<evidence type="ECO:0000256" key="4">
    <source>
        <dbReference type="ARBA" id="ARBA00022602"/>
    </source>
</evidence>
<dbReference type="HOGENOM" id="CLU_028946_0_2_1"/>
<dbReference type="EMBL" id="FO082053">
    <property type="protein sequence ID" value="CCE80059.1"/>
    <property type="molecule type" value="Genomic_DNA"/>
</dbReference>
<dbReference type="GO" id="GO:0097354">
    <property type="term" value="P:prenylation"/>
    <property type="evidence" value="ECO:0007669"/>
    <property type="project" value="UniProtKB-UniRule"/>
</dbReference>
<proteinExistence type="inferred from homology"/>
<evidence type="ECO:0000256" key="2">
    <source>
        <dbReference type="ARBA" id="ARBA00012702"/>
    </source>
</evidence>
<reference evidence="12" key="1">
    <citation type="submission" date="2011-10" db="EMBL/GenBank/DDBJ databases">
        <authorList>
            <person name="Genoscope - CEA"/>
        </authorList>
    </citation>
    <scope>NUCLEOTIDE SEQUENCE</scope>
</reference>
<keyword evidence="6 9" id="KW-0479">Metal-binding</keyword>
<dbReference type="EC" id="2.5.1.58" evidence="2 9"/>
<evidence type="ECO:0000259" key="10">
    <source>
        <dbReference type="Pfam" id="PF00432"/>
    </source>
</evidence>
<evidence type="ECO:0000256" key="6">
    <source>
        <dbReference type="ARBA" id="ARBA00022723"/>
    </source>
</evidence>
<comment type="subunit">
    <text evidence="9">Heterodimer of an alpha and a beta subunit.</text>
</comment>
<dbReference type="InterPro" id="IPR008930">
    <property type="entry name" value="Terpenoid_cyclase/PrenylTrfase"/>
</dbReference>
<evidence type="ECO:0000256" key="9">
    <source>
        <dbReference type="RuleBase" id="RU365056"/>
    </source>
</evidence>
<comment type="function">
    <text evidence="9">Catalyzes the transfer of a farnesyl moiety from farnesyl diphosphate to a cysteine at the fourth position from the C-terminus of several proteins. The beta subunit is responsible for peptide-binding.</text>
</comment>
<dbReference type="PANTHER" id="PTHR11774:SF6">
    <property type="entry name" value="PROTEIN FARNESYLTRANSFERASE SUBUNIT BETA"/>
    <property type="match status" value="1"/>
</dbReference>
<dbReference type="OrthoDB" id="10261146at2759"/>
<dbReference type="InterPro" id="IPR001330">
    <property type="entry name" value="Prenyltrans"/>
</dbReference>
<sequence length="457" mass="51319">MTKDDINSRYRRRISYLTTLASRSLKINDLRNMDEDTGKLLAMMLDDTYTDPVSVETQTSIDQEETEESITNIYERIGSRKPVKDAFCFEKELHYDYALSSLNSQLPSYFRSLDANHGWMIYWLCNSLDVVSGPDSSWLTEELQGSVRRKIERNISNEGSDGIGGGKGQLGHVASCYASLLSLVIADEYSLLGKLRNHLYSWFLKLKRKDGSFSMHYGGESDTRSVYCVLLSATILGILDERLSEGVIEWLNRCQTYEGGFAGVPGTEAHGGYTFCALASYLLLLKPCDGSLYAQLAKNIDMDLLVRWCVMRQHKAEGAFSGRTNKLVDACYSFWIGASLAMIELALQKSSIFNRDALRLYILNCSQSTHSGGFKDKPGKVVDFYHTNYTLCGLSIAENQFSFISDKDSSQLSFALLVHTSPVRNTQSISPVNPVFGIRMDKVLKCREHAIDKYVSL</sequence>
<dbReference type="InterPro" id="IPR026872">
    <property type="entry name" value="FTB"/>
</dbReference>
<keyword evidence="4 9" id="KW-0637">Prenyltransferase</keyword>
<dbReference type="Gene3D" id="1.50.10.20">
    <property type="match status" value="1"/>
</dbReference>
<reference evidence="13" key="2">
    <citation type="journal article" date="2012" name="G3 (Bethesda)">
        <title>Pichia sorbitophila, an interspecies yeast hybrid reveals early steps of genome resolution following polyploidization.</title>
        <authorList>
            <person name="Leh Louis V."/>
            <person name="Despons L."/>
            <person name="Friedrich A."/>
            <person name="Martin T."/>
            <person name="Durrens P."/>
            <person name="Casaregola S."/>
            <person name="Neuveglise C."/>
            <person name="Fairhead C."/>
            <person name="Marck C."/>
            <person name="Cruz J.A."/>
            <person name="Straub M.L."/>
            <person name="Kugler V."/>
            <person name="Sacerdot C."/>
            <person name="Uzunov Z."/>
            <person name="Thierry A."/>
            <person name="Weiss S."/>
            <person name="Bleykasten C."/>
            <person name="De Montigny J."/>
            <person name="Jacques N."/>
            <person name="Jung P."/>
            <person name="Lemaire M."/>
            <person name="Mallet S."/>
            <person name="Morel G."/>
            <person name="Richard G.F."/>
            <person name="Sarkar A."/>
            <person name="Savel G."/>
            <person name="Schacherer J."/>
            <person name="Seret M.L."/>
            <person name="Talla E."/>
            <person name="Samson G."/>
            <person name="Jubin C."/>
            <person name="Poulain J."/>
            <person name="Vacherie B."/>
            <person name="Barbe V."/>
            <person name="Pelletier E."/>
            <person name="Sherman D.J."/>
            <person name="Westhof E."/>
            <person name="Weissenbach J."/>
            <person name="Baret P.V."/>
            <person name="Wincker P."/>
            <person name="Gaillardin C."/>
            <person name="Dujon B."/>
            <person name="Souciet J.L."/>
        </authorList>
    </citation>
    <scope>NUCLEOTIDE SEQUENCE [LARGE SCALE GENOMIC DNA]</scope>
    <source>
        <strain evidence="13">ATCC MYA-4447 / BCRC 22081 / CBS 7064 / NBRC 10061 / NRRL Y-12695</strain>
    </source>
</reference>
<keyword evidence="8 9" id="KW-0862">Zinc</keyword>
<comment type="catalytic activity">
    <reaction evidence="9">
        <text>L-cysteinyl-[protein] + (2E,6E)-farnesyl diphosphate = S-(2E,6E)-farnesyl-L-cysteinyl-[protein] + diphosphate</text>
        <dbReference type="Rhea" id="RHEA:13345"/>
        <dbReference type="Rhea" id="RHEA-COMP:10131"/>
        <dbReference type="Rhea" id="RHEA-COMP:11535"/>
        <dbReference type="ChEBI" id="CHEBI:29950"/>
        <dbReference type="ChEBI" id="CHEBI:33019"/>
        <dbReference type="ChEBI" id="CHEBI:86019"/>
        <dbReference type="ChEBI" id="CHEBI:175763"/>
    </reaction>
</comment>
<feature type="domain" description="Prenyltransferase alpha-alpha toroid" evidence="10">
    <location>
        <begin position="89"/>
        <end position="438"/>
    </location>
</feature>
<evidence type="ECO:0000256" key="5">
    <source>
        <dbReference type="ARBA" id="ARBA00022679"/>
    </source>
</evidence>
<dbReference type="SUPFAM" id="SSF48239">
    <property type="entry name" value="Terpenoid cyclases/Protein prenyltransferases"/>
    <property type="match status" value="1"/>
</dbReference>
<dbReference type="PANTHER" id="PTHR11774">
    <property type="entry name" value="GERANYLGERANYL TRANSFERASE TYPE BETA SUBUNIT"/>
    <property type="match status" value="1"/>
</dbReference>
<comment type="cofactor">
    <cofactor evidence="9">
        <name>Zn(2+)</name>
        <dbReference type="ChEBI" id="CHEBI:29105"/>
    </cofactor>
    <text evidence="9">Binds 1 zinc ion per subunit.</text>
</comment>
<comment type="similarity">
    <text evidence="1 9">Belongs to the protein prenyltransferase subunit beta family.</text>
</comment>
<evidence type="ECO:0000313" key="12">
    <source>
        <dbReference type="EMBL" id="CCE80824.1"/>
    </source>
</evidence>
<keyword evidence="5 9" id="KW-0808">Transferase</keyword>
<dbReference type="Pfam" id="PF00432">
    <property type="entry name" value="Prenyltrans"/>
    <property type="match status" value="1"/>
</dbReference>
<accession>G8YHC2</accession>
<dbReference type="InParanoid" id="G8YHC2"/>
<evidence type="ECO:0000256" key="7">
    <source>
        <dbReference type="ARBA" id="ARBA00022737"/>
    </source>
</evidence>
<dbReference type="GO" id="GO:0008270">
    <property type="term" value="F:zinc ion binding"/>
    <property type="evidence" value="ECO:0007669"/>
    <property type="project" value="UniProtKB-UniRule"/>
</dbReference>
<keyword evidence="13" id="KW-1185">Reference proteome</keyword>
<dbReference type="GO" id="GO:0005965">
    <property type="term" value="C:protein farnesyltransferase complex"/>
    <property type="evidence" value="ECO:0007669"/>
    <property type="project" value="UniProtKB-UniRule"/>
</dbReference>